<evidence type="ECO:0000256" key="3">
    <source>
        <dbReference type="ARBA" id="ARBA00022729"/>
    </source>
</evidence>
<dbReference type="Gene3D" id="3.40.190.10">
    <property type="entry name" value="Periplasmic binding protein-like II"/>
    <property type="match status" value="2"/>
</dbReference>
<keyword evidence="3 5" id="KW-0732">Signal</keyword>
<dbReference type="PROSITE" id="PS01039">
    <property type="entry name" value="SBP_BACTERIAL_3"/>
    <property type="match status" value="1"/>
</dbReference>
<dbReference type="PANTHER" id="PTHR35936">
    <property type="entry name" value="MEMBRANE-BOUND LYTIC MUREIN TRANSGLYCOSYLASE F"/>
    <property type="match status" value="1"/>
</dbReference>
<dbReference type="EMBL" id="UJYZ02000005">
    <property type="protein sequence ID" value="VVJ64519.1"/>
    <property type="molecule type" value="Genomic_DNA"/>
</dbReference>
<sequence>MTRFFAPRPLALLLCAAGALTSFSALAFQQNGKITAGSDMTFFPYEYMENNKPAGFDIELLDGLAKTMGREAVNIDTRFPNLIPGLQGGRFDITNSSMYITAERLKVIDMVPYLKSGEAILARKGDNYQPKTPEAFCGHKIGSMGATSWLAQLQKLSTDYCVKKGLQPIALSVYTTDPQTTQALLSRAVDAQITDAAVARGVVEKLGDRVVISSDTLIYPVLNGFGVKKGNTEVKTALEEGLKKYSATPEYAALLKKYHFQAPTADDLQTLMPKAE</sequence>
<evidence type="ECO:0000256" key="5">
    <source>
        <dbReference type="SAM" id="SignalP"/>
    </source>
</evidence>
<evidence type="ECO:0000256" key="1">
    <source>
        <dbReference type="ARBA" id="ARBA00004196"/>
    </source>
</evidence>
<dbReference type="Pfam" id="PF00497">
    <property type="entry name" value="SBP_bac_3"/>
    <property type="match status" value="1"/>
</dbReference>
<evidence type="ECO:0000256" key="2">
    <source>
        <dbReference type="ARBA" id="ARBA00010333"/>
    </source>
</evidence>
<evidence type="ECO:0000313" key="10">
    <source>
        <dbReference type="Proteomes" id="UP000259400"/>
    </source>
</evidence>
<evidence type="ECO:0000313" key="8">
    <source>
        <dbReference type="EMBL" id="VVJ64519.1"/>
    </source>
</evidence>
<dbReference type="GO" id="GO:0030288">
    <property type="term" value="C:outer membrane-bounded periplasmic space"/>
    <property type="evidence" value="ECO:0007669"/>
    <property type="project" value="UniProtKB-ARBA"/>
</dbReference>
<evidence type="ECO:0000313" key="7">
    <source>
        <dbReference type="EMBL" id="SXD86954.1"/>
    </source>
</evidence>
<dbReference type="SMART" id="SM00062">
    <property type="entry name" value="PBPb"/>
    <property type="match status" value="1"/>
</dbReference>
<name>A0A223UC18_9ENTR</name>
<proteinExistence type="inferred from homology"/>
<evidence type="ECO:0000259" key="6">
    <source>
        <dbReference type="SMART" id="SM00062"/>
    </source>
</evidence>
<protein>
    <submittedName>
        <fullName evidence="7">ABC transporter substrate-binding protein</fullName>
    </submittedName>
    <submittedName>
        <fullName evidence="8">Sulfate starvation-induced protein 7</fullName>
    </submittedName>
</protein>
<reference evidence="7 9" key="1">
    <citation type="submission" date="2018-08" db="EMBL/GenBank/DDBJ databases">
        <authorList>
            <consortium name="Pathogen Informatics"/>
        </authorList>
    </citation>
    <scope>NUCLEOTIDE SEQUENCE [LARGE SCALE GENOMIC DNA]</scope>
    <source>
        <strain evidence="8 10">EuSCAPE_IL010</strain>
        <strain evidence="7 9">EuSCAPE_IT371</strain>
    </source>
</reference>
<comment type="subcellular location">
    <subcellularLocation>
        <location evidence="1">Cell envelope</location>
    </subcellularLocation>
</comment>
<dbReference type="CDD" id="cd01004">
    <property type="entry name" value="PBP2_MidA_like"/>
    <property type="match status" value="1"/>
</dbReference>
<dbReference type="InterPro" id="IPR001638">
    <property type="entry name" value="Solute-binding_3/MltF_N"/>
</dbReference>
<dbReference type="KEGG" id="kqv:B8P98_15335"/>
<feature type="signal peptide" evidence="5">
    <location>
        <begin position="1"/>
        <end position="27"/>
    </location>
</feature>
<dbReference type="InterPro" id="IPR018313">
    <property type="entry name" value="SBP_3_CS"/>
</dbReference>
<comment type="similarity">
    <text evidence="2 4">Belongs to the bacterial solute-binding protein 3 family.</text>
</comment>
<gene>
    <name evidence="7" type="primary">fliY_5</name>
    <name evidence="8" type="ORF">SAMEA3538468_01744</name>
    <name evidence="7" type="ORF">SAMEA3538780_00554</name>
</gene>
<organism evidence="7 9">
    <name type="scientific">Klebsiella quasivariicola</name>
    <dbReference type="NCBI Taxonomy" id="2026240"/>
    <lineage>
        <taxon>Bacteria</taxon>
        <taxon>Pseudomonadati</taxon>
        <taxon>Pseudomonadota</taxon>
        <taxon>Gammaproteobacteria</taxon>
        <taxon>Enterobacterales</taxon>
        <taxon>Enterobacteriaceae</taxon>
        <taxon>Klebsiella/Raoultella group</taxon>
        <taxon>Klebsiella</taxon>
        <taxon>Klebsiella pneumoniae complex</taxon>
    </lineage>
</organism>
<accession>A0A6C2V8H8</accession>
<evidence type="ECO:0000313" key="9">
    <source>
        <dbReference type="Proteomes" id="UP000257712"/>
    </source>
</evidence>
<dbReference type="PANTHER" id="PTHR35936:SF19">
    <property type="entry name" value="AMINO-ACID-BINDING PROTEIN YXEM-RELATED"/>
    <property type="match status" value="1"/>
</dbReference>
<dbReference type="EMBL" id="UJZG01000001">
    <property type="protein sequence ID" value="SXD86954.1"/>
    <property type="molecule type" value="Genomic_DNA"/>
</dbReference>
<dbReference type="SUPFAM" id="SSF53850">
    <property type="entry name" value="Periplasmic binding protein-like II"/>
    <property type="match status" value="1"/>
</dbReference>
<dbReference type="Proteomes" id="UP000259400">
    <property type="component" value="Unassembled WGS sequence"/>
</dbReference>
<dbReference type="AlphaFoldDB" id="A0A223UC18"/>
<dbReference type="RefSeq" id="WP_023279973.1">
    <property type="nucleotide sequence ID" value="NZ_CAAHGB010000003.1"/>
</dbReference>
<feature type="chain" id="PRO_5044569511" evidence="5">
    <location>
        <begin position="28"/>
        <end position="276"/>
    </location>
</feature>
<dbReference type="GeneID" id="69755218"/>
<feature type="domain" description="Solute-binding protein family 3/N-terminal" evidence="6">
    <location>
        <begin position="33"/>
        <end position="262"/>
    </location>
</feature>
<keyword evidence="10" id="KW-1185">Reference proteome</keyword>
<comment type="caution">
    <text evidence="7">The sequence shown here is derived from an EMBL/GenBank/DDBJ whole genome shotgun (WGS) entry which is preliminary data.</text>
</comment>
<dbReference type="Proteomes" id="UP000257712">
    <property type="component" value="Unassembled WGS sequence"/>
</dbReference>
<accession>A0A223UC18</accession>
<evidence type="ECO:0000256" key="4">
    <source>
        <dbReference type="RuleBase" id="RU003744"/>
    </source>
</evidence>